<evidence type="ECO:0000256" key="1">
    <source>
        <dbReference type="SAM" id="Coils"/>
    </source>
</evidence>
<feature type="transmembrane region" description="Helical" evidence="2">
    <location>
        <begin position="6"/>
        <end position="31"/>
    </location>
</feature>
<sequence>MNTDYIYWTFTAAAQCVSTFVALLLTGYALVLSQIEAARENDDSLQEIHAALRKSYHARLTGLAWLTALAVGLSLLVVWINRSNEPTPGPLLWLAGAMDGVAMVAGLAFVVAIIDPDKYQKAAERALEARAGAAGAADERPGVPAAEFFRAFRRLERQLRELLRRQDSDNADETALRGASLRRLADALLQAEAIGDELYADLSELARYRNLLFHGDIKLSDATMIERVRALQARVRSLAAPSAPRRLDPL</sequence>
<evidence type="ECO:0000313" key="3">
    <source>
        <dbReference type="EMBL" id="MBQ0931676.1"/>
    </source>
</evidence>
<dbReference type="EMBL" id="JAGQDD010000010">
    <property type="protein sequence ID" value="MBQ0931676.1"/>
    <property type="molecule type" value="Genomic_DNA"/>
</dbReference>
<keyword evidence="2" id="KW-1133">Transmembrane helix</keyword>
<evidence type="ECO:0000256" key="2">
    <source>
        <dbReference type="SAM" id="Phobius"/>
    </source>
</evidence>
<evidence type="ECO:0000313" key="4">
    <source>
        <dbReference type="Proteomes" id="UP000676246"/>
    </source>
</evidence>
<keyword evidence="2" id="KW-0812">Transmembrane</keyword>
<evidence type="ECO:0008006" key="5">
    <source>
        <dbReference type="Google" id="ProtNLM"/>
    </source>
</evidence>
<proteinExistence type="predicted"/>
<gene>
    <name evidence="3" type="ORF">KAK03_14410</name>
</gene>
<protein>
    <recommendedName>
        <fullName evidence="5">DUF4145 domain-containing protein</fullName>
    </recommendedName>
</protein>
<dbReference type="Proteomes" id="UP000676246">
    <property type="component" value="Unassembled WGS sequence"/>
</dbReference>
<feature type="transmembrane region" description="Helical" evidence="2">
    <location>
        <begin position="92"/>
        <end position="114"/>
    </location>
</feature>
<dbReference type="AlphaFoldDB" id="A0A940YEF6"/>
<dbReference type="RefSeq" id="WP_210854649.1">
    <property type="nucleotide sequence ID" value="NZ_JAGQDD010000010.1"/>
</dbReference>
<feature type="coiled-coil region" evidence="1">
    <location>
        <begin position="145"/>
        <end position="172"/>
    </location>
</feature>
<accession>A0A940YEF6</accession>
<keyword evidence="1" id="KW-0175">Coiled coil</keyword>
<reference evidence="3 4" key="1">
    <citation type="submission" date="2021-04" db="EMBL/GenBank/DDBJ databases">
        <title>The genome sequence of Ideonella sp. 3Y2.</title>
        <authorList>
            <person name="Liu Y."/>
        </authorList>
    </citation>
    <scope>NUCLEOTIDE SEQUENCE [LARGE SCALE GENOMIC DNA]</scope>
    <source>
        <strain evidence="3 4">3Y2</strain>
    </source>
</reference>
<feature type="transmembrane region" description="Helical" evidence="2">
    <location>
        <begin position="62"/>
        <end position="80"/>
    </location>
</feature>
<organism evidence="3 4">
    <name type="scientific">Ideonella alba</name>
    <dbReference type="NCBI Taxonomy" id="2824118"/>
    <lineage>
        <taxon>Bacteria</taxon>
        <taxon>Pseudomonadati</taxon>
        <taxon>Pseudomonadota</taxon>
        <taxon>Betaproteobacteria</taxon>
        <taxon>Burkholderiales</taxon>
        <taxon>Sphaerotilaceae</taxon>
        <taxon>Ideonella</taxon>
    </lineage>
</organism>
<comment type="caution">
    <text evidence="3">The sequence shown here is derived from an EMBL/GenBank/DDBJ whole genome shotgun (WGS) entry which is preliminary data.</text>
</comment>
<keyword evidence="4" id="KW-1185">Reference proteome</keyword>
<keyword evidence="2" id="KW-0472">Membrane</keyword>
<name>A0A940YEF6_9BURK</name>